<keyword evidence="4" id="KW-1185">Reference proteome</keyword>
<dbReference type="PANTHER" id="PTHR23119">
    <property type="entry name" value="DISCS LARGE"/>
    <property type="match status" value="1"/>
</dbReference>
<evidence type="ECO:0000313" key="5">
    <source>
        <dbReference type="RefSeq" id="XP_022254785.1"/>
    </source>
</evidence>
<dbReference type="GeneID" id="111088568"/>
<dbReference type="PROSITE" id="PS50106">
    <property type="entry name" value="PDZ"/>
    <property type="match status" value="1"/>
</dbReference>
<feature type="domain" description="PDZ" evidence="3">
    <location>
        <begin position="10"/>
        <end position="91"/>
    </location>
</feature>
<dbReference type="SUPFAM" id="SSF50156">
    <property type="entry name" value="PDZ domain-like"/>
    <property type="match status" value="1"/>
</dbReference>
<dbReference type="InterPro" id="IPR050614">
    <property type="entry name" value="Synaptic_Scaffolding_LAP-MAGUK"/>
</dbReference>
<evidence type="ECO:0000256" key="1">
    <source>
        <dbReference type="ARBA" id="ARBA00004370"/>
    </source>
</evidence>
<dbReference type="Gene3D" id="2.30.42.10">
    <property type="match status" value="1"/>
</dbReference>
<evidence type="ECO:0000259" key="3">
    <source>
        <dbReference type="PROSITE" id="PS50106"/>
    </source>
</evidence>
<dbReference type="InterPro" id="IPR036034">
    <property type="entry name" value="PDZ_sf"/>
</dbReference>
<gene>
    <name evidence="5" type="primary">LOC111088568</name>
</gene>
<evidence type="ECO:0000256" key="2">
    <source>
        <dbReference type="ARBA" id="ARBA00023136"/>
    </source>
</evidence>
<dbReference type="Proteomes" id="UP000694941">
    <property type="component" value="Unplaced"/>
</dbReference>
<proteinExistence type="predicted"/>
<comment type="subcellular location">
    <subcellularLocation>
        <location evidence="1">Membrane</location>
    </subcellularLocation>
</comment>
<dbReference type="CDD" id="cd06795">
    <property type="entry name" value="PDZ3_Dlg1-2-4-like"/>
    <property type="match status" value="1"/>
</dbReference>
<dbReference type="SMART" id="SM00228">
    <property type="entry name" value="PDZ"/>
    <property type="match status" value="1"/>
</dbReference>
<dbReference type="InterPro" id="IPR001478">
    <property type="entry name" value="PDZ"/>
</dbReference>
<name>A0ABM1TFX9_LIMPO</name>
<keyword evidence="2" id="KW-0472">Membrane</keyword>
<dbReference type="Pfam" id="PF00595">
    <property type="entry name" value="PDZ"/>
    <property type="match status" value="1"/>
</dbReference>
<accession>A0ABM1TFX9</accession>
<organism evidence="4 5">
    <name type="scientific">Limulus polyphemus</name>
    <name type="common">Atlantic horseshoe crab</name>
    <dbReference type="NCBI Taxonomy" id="6850"/>
    <lineage>
        <taxon>Eukaryota</taxon>
        <taxon>Metazoa</taxon>
        <taxon>Ecdysozoa</taxon>
        <taxon>Arthropoda</taxon>
        <taxon>Chelicerata</taxon>
        <taxon>Merostomata</taxon>
        <taxon>Xiphosura</taxon>
        <taxon>Limulidae</taxon>
        <taxon>Limulus</taxon>
    </lineage>
</organism>
<dbReference type="PANTHER" id="PTHR23119:SF51">
    <property type="entry name" value="DISKS LARGE 1 TUMOR SUPPRESSOR PROTEIN"/>
    <property type="match status" value="1"/>
</dbReference>
<evidence type="ECO:0000313" key="4">
    <source>
        <dbReference type="Proteomes" id="UP000694941"/>
    </source>
</evidence>
<dbReference type="RefSeq" id="XP_022254785.1">
    <property type="nucleotide sequence ID" value="XM_022399077.1"/>
</dbReference>
<feature type="non-terminal residue" evidence="5">
    <location>
        <position position="1"/>
    </location>
</feature>
<reference evidence="5" key="1">
    <citation type="submission" date="2025-08" db="UniProtKB">
        <authorList>
            <consortium name="RefSeq"/>
        </authorList>
    </citation>
    <scope>IDENTIFICATION</scope>
    <source>
        <tissue evidence="5">Muscle</tissue>
    </source>
</reference>
<sequence length="123" mass="13654">WRHYFREPRKVTLNKGTTGLGFNIVGGEDDEGIFVSFILAGGAADLSGELKRGDQVLSVNGVDLRHATHEEAAAELKGAGQSVTMVVQYRPEAQFKTTDAATYRWIDTRQFLKECDNSKNHKI</sequence>
<protein>
    <submittedName>
        <fullName evidence="5">Disks large homolog 4-like</fullName>
    </submittedName>
</protein>